<dbReference type="KEGG" id="qsa:O6P43_014662"/>
<accession>A0AAD7PR68</accession>
<organism evidence="1 2">
    <name type="scientific">Quillaja saponaria</name>
    <name type="common">Soap bark tree</name>
    <dbReference type="NCBI Taxonomy" id="32244"/>
    <lineage>
        <taxon>Eukaryota</taxon>
        <taxon>Viridiplantae</taxon>
        <taxon>Streptophyta</taxon>
        <taxon>Embryophyta</taxon>
        <taxon>Tracheophyta</taxon>
        <taxon>Spermatophyta</taxon>
        <taxon>Magnoliopsida</taxon>
        <taxon>eudicotyledons</taxon>
        <taxon>Gunneridae</taxon>
        <taxon>Pentapetalae</taxon>
        <taxon>rosids</taxon>
        <taxon>fabids</taxon>
        <taxon>Fabales</taxon>
        <taxon>Quillajaceae</taxon>
        <taxon>Quillaja</taxon>
    </lineage>
</organism>
<keyword evidence="2" id="KW-1185">Reference proteome</keyword>
<dbReference type="Gene3D" id="3.10.450.10">
    <property type="match status" value="1"/>
</dbReference>
<gene>
    <name evidence="1" type="ORF">O6P43_014662</name>
</gene>
<comment type="caution">
    <text evidence="1">The sequence shown here is derived from an EMBL/GenBank/DDBJ whole genome shotgun (WGS) entry which is preliminary data.</text>
</comment>
<dbReference type="AlphaFoldDB" id="A0AAD7PR68"/>
<protein>
    <submittedName>
        <fullName evidence="1">Cysteine proteinase inhibitor</fullName>
    </submittedName>
</protein>
<sequence>MSNVVRINSAEENFVREKKDVIATQADLAVKDHNKKQTDNNSILKFKKVVSSRQQEIPRILSITLEAQSDRSTNLYEAKFLKRGKEYILDYFRPVAEGSSGYGIR</sequence>
<evidence type="ECO:0000313" key="1">
    <source>
        <dbReference type="EMBL" id="KAJ7964933.1"/>
    </source>
</evidence>
<proteinExistence type="predicted"/>
<evidence type="ECO:0000313" key="2">
    <source>
        <dbReference type="Proteomes" id="UP001163823"/>
    </source>
</evidence>
<dbReference type="EMBL" id="JARAOO010000006">
    <property type="protein sequence ID" value="KAJ7964933.1"/>
    <property type="molecule type" value="Genomic_DNA"/>
</dbReference>
<dbReference type="InterPro" id="IPR046350">
    <property type="entry name" value="Cystatin_sf"/>
</dbReference>
<dbReference type="Proteomes" id="UP001163823">
    <property type="component" value="Chromosome 6"/>
</dbReference>
<reference evidence="1" key="1">
    <citation type="journal article" date="2023" name="Science">
        <title>Elucidation of the pathway for biosynthesis of saponin adjuvants from the soapbark tree.</title>
        <authorList>
            <person name="Reed J."/>
            <person name="Orme A."/>
            <person name="El-Demerdash A."/>
            <person name="Owen C."/>
            <person name="Martin L.B.B."/>
            <person name="Misra R.C."/>
            <person name="Kikuchi S."/>
            <person name="Rejzek M."/>
            <person name="Martin A.C."/>
            <person name="Harkess A."/>
            <person name="Leebens-Mack J."/>
            <person name="Louveau T."/>
            <person name="Stephenson M.J."/>
            <person name="Osbourn A."/>
        </authorList>
    </citation>
    <scope>NUCLEOTIDE SEQUENCE</scope>
    <source>
        <strain evidence="1">S10</strain>
    </source>
</reference>
<name>A0AAD7PR68_QUISA</name>
<dbReference type="SUPFAM" id="SSF54403">
    <property type="entry name" value="Cystatin/monellin"/>
    <property type="match status" value="1"/>
</dbReference>